<reference evidence="1" key="1">
    <citation type="submission" date="2022-04" db="EMBL/GenBank/DDBJ databases">
        <title>A functionally conserved STORR gene fusion in Papaver species that diverged 16.8 million years ago.</title>
        <authorList>
            <person name="Catania T."/>
        </authorList>
    </citation>
    <scope>NUCLEOTIDE SEQUENCE</scope>
    <source>
        <strain evidence="1">S-188037</strain>
    </source>
</reference>
<accession>A0AAD4SAB2</accession>
<proteinExistence type="predicted"/>
<keyword evidence="2" id="KW-1185">Reference proteome</keyword>
<dbReference type="PANTHER" id="PTHR47481:SF31">
    <property type="entry name" value="OS01G0873500 PROTEIN"/>
    <property type="match status" value="1"/>
</dbReference>
<dbReference type="AlphaFoldDB" id="A0AAD4SAB2"/>
<name>A0AAD4SAB2_9MAGN</name>
<dbReference type="Proteomes" id="UP001202328">
    <property type="component" value="Unassembled WGS sequence"/>
</dbReference>
<gene>
    <name evidence="1" type="ORF">MKW98_019287</name>
</gene>
<evidence type="ECO:0008006" key="3">
    <source>
        <dbReference type="Google" id="ProtNLM"/>
    </source>
</evidence>
<organism evidence="1 2">
    <name type="scientific">Papaver atlanticum</name>
    <dbReference type="NCBI Taxonomy" id="357466"/>
    <lineage>
        <taxon>Eukaryota</taxon>
        <taxon>Viridiplantae</taxon>
        <taxon>Streptophyta</taxon>
        <taxon>Embryophyta</taxon>
        <taxon>Tracheophyta</taxon>
        <taxon>Spermatophyta</taxon>
        <taxon>Magnoliopsida</taxon>
        <taxon>Ranunculales</taxon>
        <taxon>Papaveraceae</taxon>
        <taxon>Papaveroideae</taxon>
        <taxon>Papaver</taxon>
    </lineage>
</organism>
<sequence length="246" mass="28501">MASSTSSESFRPFRIEDVTLTDMINLLSFKLDDTNYLIWRCSMKPALKSQDIFRYVDPMVPIPPTQTLDSITNKLIPNPEYEEWVKTDEYILSQMKRTITEPILSQISGLKTSRDVYNHLEKSYFDEHSARVPELRHRLLTLQKGILERPVLPKYFPLRWLLIEQDIMMGIYQQSSSKLDLLKLNLSFREMASCDIAVNLSNMCSLGDTCGRSGPMLIWQLFFMDLVVVTKCDHQACLPVNIVLLR</sequence>
<comment type="caution">
    <text evidence="1">The sequence shown here is derived from an EMBL/GenBank/DDBJ whole genome shotgun (WGS) entry which is preliminary data.</text>
</comment>
<protein>
    <recommendedName>
        <fullName evidence="3">Retrotransposon Copia-like N-terminal domain-containing protein</fullName>
    </recommendedName>
</protein>
<dbReference type="PANTHER" id="PTHR47481">
    <property type="match status" value="1"/>
</dbReference>
<evidence type="ECO:0000313" key="2">
    <source>
        <dbReference type="Proteomes" id="UP001202328"/>
    </source>
</evidence>
<dbReference type="EMBL" id="JAJJMB010012187">
    <property type="protein sequence ID" value="KAI3880825.1"/>
    <property type="molecule type" value="Genomic_DNA"/>
</dbReference>
<evidence type="ECO:0000313" key="1">
    <source>
        <dbReference type="EMBL" id="KAI3880825.1"/>
    </source>
</evidence>